<sequence>MRRPEWTTRANRRWRPAYLLAAVTVAGSLAAVTPAHADPARAPAHEHMSDLLGEGHGPRNKDNRKGAAAPSARQRALADQLGTVRWNVLGTPEALGPANTPAAAKALATGLPADPEAAARQYLTTNQELFGVDQASVARMQTLLVRPIGAASVVTLRQRFGDLPAGHDGLVSVLVKDGTVIRVSSSLSRDTGAPQPATLTPAQATDAALRDAGLTASQVSTSDIYEVAVPTPTDGPRAAYSVTLISKETDEPTAYTTYVDARTGEILVRDDLVDHDSDNPEWAVFPATPPSSIAPGTDPRVHWCLNPQPGCVRTVHDPVSGQAWDVDLATGQPTFTSLGNAANNNVRWTTAAAEFPATPSPDRNYTYPFTDQWHQAKCDPAVFTSAQRNDADAAVSNLFAMHNQMHDFAYHLGFTEEAWNLQAVNLSPYGKGGDAEQGRAQSGALTGARNNANQGTPRDGQPPTTNMYLWQPQAGGAYPPCVDGDYDMTVIGHEYTHAITNRMIAGPDSGIGSFQGGAMGEAWSDLVAAEQLFENNLRAPGNSPFVTGAYVTGNNATGIRNYDGSRSALNFSDVGYDLVGPQVHADGEIWVKANLLVRGAFVKRYGAGDPKVQQSCAAGKTPVEACPGNRRWIQLMFDSFLLQASSQVSMVDMRDNMLAADVARFGGANQDLIWNAFAVAGLGRDAAAGPNDTDPTPSFASPYADNATVTLRPAGDGKDAAVRLYVGDYEARAVPVADTDPATPLPDTFQIVPGTPFTFTVTGAGFGSTRFSDEFQAGKAKALRPHLRRNLASTASGATVTGDGINLDKIADDTEGTNWASLDGVAGKRVTVDLAGDKPEVVSQVNVSALLRPAITGDADAGPQNRFSALRSFAVLACDATHADCAQDAAYKQVYVSRPDAFPGGKFRPTAPQLNLRTFEFKPVRATHLRIQMLASQCTGGPDYAGEQDADPATTTDCTTGSQFAQQVRIAEFQAFTH</sequence>
<feature type="compositionally biased region" description="Low complexity" evidence="11">
    <location>
        <begin position="67"/>
        <end position="76"/>
    </location>
</feature>
<keyword evidence="6" id="KW-0479">Metal-binding</keyword>
<dbReference type="PANTHER" id="PTHR33478:SF1">
    <property type="entry name" value="EXTRACELLULAR METALLOPROTEINASE MEP"/>
    <property type="match status" value="1"/>
</dbReference>
<feature type="region of interest" description="Disordered" evidence="11">
    <location>
        <begin position="431"/>
        <end position="463"/>
    </location>
</feature>
<comment type="cofactor">
    <cofactor evidence="1">
        <name>Zn(2+)</name>
        <dbReference type="ChEBI" id="CHEBI:29105"/>
    </cofactor>
</comment>
<evidence type="ECO:0000313" key="15">
    <source>
        <dbReference type="Proteomes" id="UP000653674"/>
    </source>
</evidence>
<evidence type="ECO:0000256" key="10">
    <source>
        <dbReference type="ARBA" id="ARBA00023145"/>
    </source>
</evidence>
<dbReference type="Gene3D" id="1.10.390.10">
    <property type="entry name" value="Neutral Protease Domain 2"/>
    <property type="match status" value="1"/>
</dbReference>
<dbReference type="RefSeq" id="WP_168079629.1">
    <property type="nucleotide sequence ID" value="NZ_BAAAQJ010000012.1"/>
</dbReference>
<feature type="compositionally biased region" description="Polar residues" evidence="11">
    <location>
        <begin position="439"/>
        <end position="463"/>
    </location>
</feature>
<dbReference type="InterPro" id="IPR050371">
    <property type="entry name" value="Fungal_virulence_M36"/>
</dbReference>
<evidence type="ECO:0000256" key="3">
    <source>
        <dbReference type="ARBA" id="ARBA00006006"/>
    </source>
</evidence>
<keyword evidence="8" id="KW-0862">Zinc</keyword>
<dbReference type="PANTHER" id="PTHR33478">
    <property type="entry name" value="EXTRACELLULAR METALLOPROTEINASE MEP"/>
    <property type="match status" value="1"/>
</dbReference>
<dbReference type="SUPFAM" id="SSF55486">
    <property type="entry name" value="Metalloproteases ('zincins'), catalytic domain"/>
    <property type="match status" value="1"/>
</dbReference>
<dbReference type="Pfam" id="PF03413">
    <property type="entry name" value="PepSY"/>
    <property type="match status" value="1"/>
</dbReference>
<keyword evidence="7" id="KW-0378">Hydrolase</keyword>
<dbReference type="Proteomes" id="UP000653674">
    <property type="component" value="Unassembled WGS sequence"/>
</dbReference>
<keyword evidence="5" id="KW-0645">Protease</keyword>
<evidence type="ECO:0000256" key="7">
    <source>
        <dbReference type="ARBA" id="ARBA00022801"/>
    </source>
</evidence>
<dbReference type="InterPro" id="IPR027268">
    <property type="entry name" value="Peptidase_M4/M1_CTD_sf"/>
</dbReference>
<evidence type="ECO:0000313" key="14">
    <source>
        <dbReference type="EMBL" id="GIG75551.1"/>
    </source>
</evidence>
<dbReference type="GO" id="GO:0004222">
    <property type="term" value="F:metalloendopeptidase activity"/>
    <property type="evidence" value="ECO:0007669"/>
    <property type="project" value="InterPro"/>
</dbReference>
<gene>
    <name evidence="14" type="ORF">Pfl04_39550</name>
</gene>
<evidence type="ECO:0000256" key="9">
    <source>
        <dbReference type="ARBA" id="ARBA00023049"/>
    </source>
</evidence>
<protein>
    <recommendedName>
        <fullName evidence="13">PepSY domain-containing protein</fullName>
    </recommendedName>
</protein>
<dbReference type="InterPro" id="IPR001842">
    <property type="entry name" value="Peptidase_M36"/>
</dbReference>
<dbReference type="GO" id="GO:0008270">
    <property type="term" value="F:zinc ion binding"/>
    <property type="evidence" value="ECO:0007669"/>
    <property type="project" value="InterPro"/>
</dbReference>
<keyword evidence="9" id="KW-0482">Metalloprotease</keyword>
<feature type="compositionally biased region" description="Basic and acidic residues" evidence="11">
    <location>
        <begin position="56"/>
        <end position="65"/>
    </location>
</feature>
<keyword evidence="4" id="KW-0964">Secreted</keyword>
<name>A0A8J3PQ00_9ACTN</name>
<feature type="domain" description="PepSY" evidence="13">
    <location>
        <begin position="199"/>
        <end position="267"/>
    </location>
</feature>
<organism evidence="14 15">
    <name type="scientific">Planosporangium flavigriseum</name>
    <dbReference type="NCBI Taxonomy" id="373681"/>
    <lineage>
        <taxon>Bacteria</taxon>
        <taxon>Bacillati</taxon>
        <taxon>Actinomycetota</taxon>
        <taxon>Actinomycetes</taxon>
        <taxon>Micromonosporales</taxon>
        <taxon>Micromonosporaceae</taxon>
        <taxon>Planosporangium</taxon>
    </lineage>
</organism>
<dbReference type="GO" id="GO:0005615">
    <property type="term" value="C:extracellular space"/>
    <property type="evidence" value="ECO:0007669"/>
    <property type="project" value="InterPro"/>
</dbReference>
<evidence type="ECO:0000256" key="8">
    <source>
        <dbReference type="ARBA" id="ARBA00022833"/>
    </source>
</evidence>
<keyword evidence="10" id="KW-0865">Zymogen</keyword>
<evidence type="ECO:0000256" key="12">
    <source>
        <dbReference type="SAM" id="SignalP"/>
    </source>
</evidence>
<dbReference type="InterPro" id="IPR025711">
    <property type="entry name" value="PepSY"/>
</dbReference>
<dbReference type="AlphaFoldDB" id="A0A8J3PQ00"/>
<keyword evidence="15" id="KW-1185">Reference proteome</keyword>
<evidence type="ECO:0000256" key="11">
    <source>
        <dbReference type="SAM" id="MobiDB-lite"/>
    </source>
</evidence>
<evidence type="ECO:0000256" key="4">
    <source>
        <dbReference type="ARBA" id="ARBA00022525"/>
    </source>
</evidence>
<feature type="chain" id="PRO_5035211761" description="PepSY domain-containing protein" evidence="12">
    <location>
        <begin position="38"/>
        <end position="978"/>
    </location>
</feature>
<dbReference type="Pfam" id="PF02128">
    <property type="entry name" value="Peptidase_M36"/>
    <property type="match status" value="1"/>
</dbReference>
<dbReference type="GO" id="GO:0006508">
    <property type="term" value="P:proteolysis"/>
    <property type="evidence" value="ECO:0007669"/>
    <property type="project" value="UniProtKB-KW"/>
</dbReference>
<evidence type="ECO:0000256" key="2">
    <source>
        <dbReference type="ARBA" id="ARBA00004613"/>
    </source>
</evidence>
<evidence type="ECO:0000256" key="1">
    <source>
        <dbReference type="ARBA" id="ARBA00001947"/>
    </source>
</evidence>
<accession>A0A8J3PQ00</accession>
<comment type="caution">
    <text evidence="14">The sequence shown here is derived from an EMBL/GenBank/DDBJ whole genome shotgun (WGS) entry which is preliminary data.</text>
</comment>
<comment type="similarity">
    <text evidence="3">Belongs to the peptidase M36 family.</text>
</comment>
<evidence type="ECO:0000256" key="5">
    <source>
        <dbReference type="ARBA" id="ARBA00022670"/>
    </source>
</evidence>
<keyword evidence="12" id="KW-0732">Signal</keyword>
<evidence type="ECO:0000256" key="6">
    <source>
        <dbReference type="ARBA" id="ARBA00022723"/>
    </source>
</evidence>
<dbReference type="Gene3D" id="3.10.170.10">
    <property type="match status" value="1"/>
</dbReference>
<dbReference type="EMBL" id="BONU01000033">
    <property type="protein sequence ID" value="GIG75551.1"/>
    <property type="molecule type" value="Genomic_DNA"/>
</dbReference>
<feature type="signal peptide" evidence="12">
    <location>
        <begin position="1"/>
        <end position="37"/>
    </location>
</feature>
<proteinExistence type="inferred from homology"/>
<evidence type="ECO:0000259" key="13">
    <source>
        <dbReference type="Pfam" id="PF03413"/>
    </source>
</evidence>
<comment type="subcellular location">
    <subcellularLocation>
        <location evidence="2">Secreted</location>
    </subcellularLocation>
</comment>
<reference evidence="14" key="1">
    <citation type="submission" date="2021-01" db="EMBL/GenBank/DDBJ databases">
        <title>Whole genome shotgun sequence of Planosporangium flavigriseum NBRC 105377.</title>
        <authorList>
            <person name="Komaki H."/>
            <person name="Tamura T."/>
        </authorList>
    </citation>
    <scope>NUCLEOTIDE SEQUENCE</scope>
    <source>
        <strain evidence="14">NBRC 105377</strain>
    </source>
</reference>
<feature type="region of interest" description="Disordered" evidence="11">
    <location>
        <begin position="49"/>
        <end position="76"/>
    </location>
</feature>